<comment type="similarity">
    <text evidence="1">Belongs to the short-chain dehydrogenases/reductases (SDR) family.</text>
</comment>
<organism evidence="4 5">
    <name type="scientific">Morchella conica CCBAS932</name>
    <dbReference type="NCBI Taxonomy" id="1392247"/>
    <lineage>
        <taxon>Eukaryota</taxon>
        <taxon>Fungi</taxon>
        <taxon>Dikarya</taxon>
        <taxon>Ascomycota</taxon>
        <taxon>Pezizomycotina</taxon>
        <taxon>Pezizomycetes</taxon>
        <taxon>Pezizales</taxon>
        <taxon>Morchellaceae</taxon>
        <taxon>Morchella</taxon>
    </lineage>
</organism>
<dbReference type="EMBL" id="ML119146">
    <property type="protein sequence ID" value="RPB09994.1"/>
    <property type="molecule type" value="Genomic_DNA"/>
</dbReference>
<protein>
    <submittedName>
        <fullName evidence="4">NAD(P)-binding protein</fullName>
    </submittedName>
</protein>
<dbReference type="InterPro" id="IPR002347">
    <property type="entry name" value="SDR_fam"/>
</dbReference>
<keyword evidence="2" id="KW-0521">NADP</keyword>
<keyword evidence="5" id="KW-1185">Reference proteome</keyword>
<dbReference type="PANTHER" id="PTHR43669">
    <property type="entry name" value="5-KETO-D-GLUCONATE 5-REDUCTASE"/>
    <property type="match status" value="1"/>
</dbReference>
<reference evidence="4 5" key="1">
    <citation type="journal article" date="2018" name="Nat. Ecol. Evol.">
        <title>Pezizomycetes genomes reveal the molecular basis of ectomycorrhizal truffle lifestyle.</title>
        <authorList>
            <person name="Murat C."/>
            <person name="Payen T."/>
            <person name="Noel B."/>
            <person name="Kuo A."/>
            <person name="Morin E."/>
            <person name="Chen J."/>
            <person name="Kohler A."/>
            <person name="Krizsan K."/>
            <person name="Balestrini R."/>
            <person name="Da Silva C."/>
            <person name="Montanini B."/>
            <person name="Hainaut M."/>
            <person name="Levati E."/>
            <person name="Barry K.W."/>
            <person name="Belfiori B."/>
            <person name="Cichocki N."/>
            <person name="Clum A."/>
            <person name="Dockter R.B."/>
            <person name="Fauchery L."/>
            <person name="Guy J."/>
            <person name="Iotti M."/>
            <person name="Le Tacon F."/>
            <person name="Lindquist E.A."/>
            <person name="Lipzen A."/>
            <person name="Malagnac F."/>
            <person name="Mello A."/>
            <person name="Molinier V."/>
            <person name="Miyauchi S."/>
            <person name="Poulain J."/>
            <person name="Riccioni C."/>
            <person name="Rubini A."/>
            <person name="Sitrit Y."/>
            <person name="Splivallo R."/>
            <person name="Traeger S."/>
            <person name="Wang M."/>
            <person name="Zifcakova L."/>
            <person name="Wipf D."/>
            <person name="Zambonelli A."/>
            <person name="Paolocci F."/>
            <person name="Nowrousian M."/>
            <person name="Ottonello S."/>
            <person name="Baldrian P."/>
            <person name="Spatafora J.W."/>
            <person name="Henrissat B."/>
            <person name="Nagy L.G."/>
            <person name="Aury J.M."/>
            <person name="Wincker P."/>
            <person name="Grigoriev I.V."/>
            <person name="Bonfante P."/>
            <person name="Martin F.M."/>
        </authorList>
    </citation>
    <scope>NUCLEOTIDE SEQUENCE [LARGE SCALE GENOMIC DNA]</scope>
    <source>
        <strain evidence="4 5">CCBAS932</strain>
    </source>
</reference>
<evidence type="ECO:0000256" key="1">
    <source>
        <dbReference type="ARBA" id="ARBA00006484"/>
    </source>
</evidence>
<evidence type="ECO:0000313" key="5">
    <source>
        <dbReference type="Proteomes" id="UP000277580"/>
    </source>
</evidence>
<dbReference type="Proteomes" id="UP000277580">
    <property type="component" value="Unassembled WGS sequence"/>
</dbReference>
<dbReference type="OrthoDB" id="37659at2759"/>
<dbReference type="GO" id="GO:0016491">
    <property type="term" value="F:oxidoreductase activity"/>
    <property type="evidence" value="ECO:0007669"/>
    <property type="project" value="UniProtKB-KW"/>
</dbReference>
<sequence>MSTTNFPYQTILLLGATSGIGYAMAERFLAEGRTVILVGRRQARLEQIAQKYSDKCKEGKLFWYTFDITKLDEIASWAAKITASHPTLDTLFLNSGIQRGFNFSKPAGVDLAMLQTELTTNYTAHIHLTHAFLPFLLAKSSEQQKTALIYVTSGLALVPLSRCPNYCASKAALHHFAVALRVHLEGTGVQVLEVMPPAVQTELHDKEFQPDIENGSEIGMPLADFVDETWAGLVQGSEDGEFPIGMAKAWHQAIEPVRRNLMKKLPQAPAAV</sequence>
<dbReference type="Pfam" id="PF00106">
    <property type="entry name" value="adh_short"/>
    <property type="match status" value="1"/>
</dbReference>
<evidence type="ECO:0000313" key="4">
    <source>
        <dbReference type="EMBL" id="RPB09994.1"/>
    </source>
</evidence>
<accession>A0A3N4KHF8</accession>
<dbReference type="InParanoid" id="A0A3N4KHF8"/>
<evidence type="ECO:0000256" key="2">
    <source>
        <dbReference type="ARBA" id="ARBA00022857"/>
    </source>
</evidence>
<gene>
    <name evidence="4" type="ORF">P167DRAFT_537927</name>
</gene>
<proteinExistence type="inferred from homology"/>
<dbReference type="InterPro" id="IPR036291">
    <property type="entry name" value="NAD(P)-bd_dom_sf"/>
</dbReference>
<dbReference type="PROSITE" id="PS00061">
    <property type="entry name" value="ADH_SHORT"/>
    <property type="match status" value="1"/>
</dbReference>
<dbReference type="SUPFAM" id="SSF51735">
    <property type="entry name" value="NAD(P)-binding Rossmann-fold domains"/>
    <property type="match status" value="1"/>
</dbReference>
<evidence type="ECO:0000256" key="3">
    <source>
        <dbReference type="ARBA" id="ARBA00023002"/>
    </source>
</evidence>
<dbReference type="AlphaFoldDB" id="A0A3N4KHF8"/>
<keyword evidence="3" id="KW-0560">Oxidoreductase</keyword>
<dbReference type="STRING" id="1392247.A0A3N4KHF8"/>
<dbReference type="Gene3D" id="3.40.50.720">
    <property type="entry name" value="NAD(P)-binding Rossmann-like Domain"/>
    <property type="match status" value="1"/>
</dbReference>
<name>A0A3N4KHF8_9PEZI</name>
<dbReference type="InterPro" id="IPR020904">
    <property type="entry name" value="Sc_DH/Rdtase_CS"/>
</dbReference>
<dbReference type="PRINTS" id="PR00081">
    <property type="entry name" value="GDHRDH"/>
</dbReference>
<dbReference type="PANTHER" id="PTHR43669:SF11">
    <property type="entry name" value="SHORT-CHAIN DEHYDROGENASE_OXIDOREDUCTASE"/>
    <property type="match status" value="1"/>
</dbReference>